<keyword evidence="4" id="KW-1185">Reference proteome</keyword>
<dbReference type="Proteomes" id="UP000322214">
    <property type="component" value="Chromosome"/>
</dbReference>
<dbReference type="GO" id="GO:0046914">
    <property type="term" value="F:transition metal ion binding"/>
    <property type="evidence" value="ECO:0007669"/>
    <property type="project" value="InterPro"/>
</dbReference>
<keyword evidence="1" id="KW-0408">Iron</keyword>
<dbReference type="SMART" id="SM00899">
    <property type="entry name" value="FeoA"/>
    <property type="match status" value="1"/>
</dbReference>
<accession>A0A5B9PEH3</accession>
<dbReference type="Gene3D" id="2.30.30.90">
    <property type="match status" value="1"/>
</dbReference>
<dbReference type="STRING" id="980251.GCA_001642875_01408"/>
<dbReference type="KEGG" id="mff:MFFC18_50300"/>
<dbReference type="Pfam" id="PF04023">
    <property type="entry name" value="FeoA"/>
    <property type="match status" value="1"/>
</dbReference>
<dbReference type="EMBL" id="CP042912">
    <property type="protein sequence ID" value="QEG25107.1"/>
    <property type="molecule type" value="Genomic_DNA"/>
</dbReference>
<gene>
    <name evidence="3" type="ORF">MFFC18_50300</name>
</gene>
<evidence type="ECO:0000256" key="1">
    <source>
        <dbReference type="ARBA" id="ARBA00023004"/>
    </source>
</evidence>
<organism evidence="3 4">
    <name type="scientific">Mariniblastus fucicola</name>
    <dbReference type="NCBI Taxonomy" id="980251"/>
    <lineage>
        <taxon>Bacteria</taxon>
        <taxon>Pseudomonadati</taxon>
        <taxon>Planctomycetota</taxon>
        <taxon>Planctomycetia</taxon>
        <taxon>Pirellulales</taxon>
        <taxon>Pirellulaceae</taxon>
        <taxon>Mariniblastus</taxon>
    </lineage>
</organism>
<proteinExistence type="predicted"/>
<dbReference type="InterPro" id="IPR007167">
    <property type="entry name" value="Fe-transptr_FeoA-like"/>
</dbReference>
<dbReference type="InterPro" id="IPR008988">
    <property type="entry name" value="Transcriptional_repressor_C"/>
</dbReference>
<dbReference type="AlphaFoldDB" id="A0A5B9PEH3"/>
<dbReference type="RefSeq" id="WP_075084208.1">
    <property type="nucleotide sequence ID" value="NZ_CP042912.1"/>
</dbReference>
<evidence type="ECO:0000313" key="4">
    <source>
        <dbReference type="Proteomes" id="UP000322214"/>
    </source>
</evidence>
<dbReference type="SUPFAM" id="SSF50037">
    <property type="entry name" value="C-terminal domain of transcriptional repressors"/>
    <property type="match status" value="1"/>
</dbReference>
<feature type="domain" description="Ferrous iron transporter FeoA-like" evidence="2">
    <location>
        <begin position="8"/>
        <end position="78"/>
    </location>
</feature>
<evidence type="ECO:0000313" key="3">
    <source>
        <dbReference type="EMBL" id="QEG25107.1"/>
    </source>
</evidence>
<dbReference type="InterPro" id="IPR038157">
    <property type="entry name" value="FeoA_core_dom"/>
</dbReference>
<name>A0A5B9PEH3_9BACT</name>
<sequence length="79" mass="8697">MNVVQQYIQLRELQSGQIAKVMSISGDPREIARVAALGLRTGEVISVTRGGITCIVQFCNGNRFCLRMSDSLEILVKTI</sequence>
<reference evidence="3 4" key="1">
    <citation type="submission" date="2019-08" db="EMBL/GenBank/DDBJ databases">
        <title>Deep-cultivation of Planctomycetes and their phenomic and genomic characterization uncovers novel biology.</title>
        <authorList>
            <person name="Wiegand S."/>
            <person name="Jogler M."/>
            <person name="Boedeker C."/>
            <person name="Pinto D."/>
            <person name="Vollmers J."/>
            <person name="Rivas-Marin E."/>
            <person name="Kohn T."/>
            <person name="Peeters S.H."/>
            <person name="Heuer A."/>
            <person name="Rast P."/>
            <person name="Oberbeckmann S."/>
            <person name="Bunk B."/>
            <person name="Jeske O."/>
            <person name="Meyerdierks A."/>
            <person name="Storesund J.E."/>
            <person name="Kallscheuer N."/>
            <person name="Luecker S."/>
            <person name="Lage O.M."/>
            <person name="Pohl T."/>
            <person name="Merkel B.J."/>
            <person name="Hornburger P."/>
            <person name="Mueller R.-W."/>
            <person name="Bruemmer F."/>
            <person name="Labrenz M."/>
            <person name="Spormann A.M."/>
            <person name="Op den Camp H."/>
            <person name="Overmann J."/>
            <person name="Amann R."/>
            <person name="Jetten M.S.M."/>
            <person name="Mascher T."/>
            <person name="Medema M.H."/>
            <person name="Devos D.P."/>
            <person name="Kaster A.-K."/>
            <person name="Ovreas L."/>
            <person name="Rohde M."/>
            <person name="Galperin M.Y."/>
            <person name="Jogler C."/>
        </authorList>
    </citation>
    <scope>NUCLEOTIDE SEQUENCE [LARGE SCALE GENOMIC DNA]</scope>
    <source>
        <strain evidence="3 4">FC18</strain>
    </source>
</reference>
<evidence type="ECO:0000259" key="2">
    <source>
        <dbReference type="SMART" id="SM00899"/>
    </source>
</evidence>
<protein>
    <submittedName>
        <fullName evidence="3">FeoA domain protein</fullName>
    </submittedName>
</protein>